<name>A0A0M2NWD8_STACC</name>
<gene>
    <name evidence="2" type="ORF">UF66_0238</name>
</gene>
<sequence length="178" mass="19953">MLKPHILPAVRSMKDLEKLTMTDYKECVMLDAHIGHVKSIMGLLNKNNIETYMHIDLIKGMSHDEFACEYIIQNYHPKGIVSTKTKVINKAKSLNTTTVFRVFVLDSHALSRSIELIKRVEPDFVEVLPGVATKAIRIINEETNTAVIAGGLINSKEEVDIAVSNGAKYITTSDRSLW</sequence>
<organism evidence="2 3">
    <name type="scientific">Staphylococcus cohnii subsp. cohnii</name>
    <dbReference type="NCBI Taxonomy" id="74704"/>
    <lineage>
        <taxon>Bacteria</taxon>
        <taxon>Bacillati</taxon>
        <taxon>Bacillota</taxon>
        <taxon>Bacilli</taxon>
        <taxon>Bacillales</taxon>
        <taxon>Staphylococcaceae</taxon>
        <taxon>Staphylococcus</taxon>
        <taxon>Staphylococcus cohnii species complex</taxon>
    </lineage>
</organism>
<dbReference type="PANTHER" id="PTHR35787:SF1">
    <property type="entry name" value="GLYCEROL UPTAKE OPERON ANTITERMINATOR REGULATORY PROTEIN"/>
    <property type="match status" value="1"/>
</dbReference>
<reference evidence="2 3" key="1">
    <citation type="submission" date="2015-03" db="EMBL/GenBank/DDBJ databases">
        <title>Genome Assembly of Staphylococcus cohnii subsp. cohnii strain G22B2.</title>
        <authorList>
            <person name="Nair G."/>
            <person name="Kaur G."/>
            <person name="Khatri I."/>
            <person name="Singh N.K."/>
            <person name="Sathyabama S."/>
            <person name="Maurya S.K."/>
            <person name="Subramanian S."/>
            <person name="Agrewala J.N."/>
            <person name="Mayilraj S."/>
        </authorList>
    </citation>
    <scope>NUCLEOTIDE SEQUENCE [LARGE SCALE GENOMIC DNA]</scope>
    <source>
        <strain evidence="2 3">G22B2</strain>
    </source>
</reference>
<protein>
    <recommendedName>
        <fullName evidence="1">Glycerol uptake operon antiterminator regulatory protein</fullName>
    </recommendedName>
</protein>
<keyword evidence="1" id="KW-0694">RNA-binding</keyword>
<dbReference type="Pfam" id="PF04309">
    <property type="entry name" value="G3P_antiterm"/>
    <property type="match status" value="1"/>
</dbReference>
<dbReference type="EMBL" id="LAKJ01000011">
    <property type="protein sequence ID" value="KKI64041.1"/>
    <property type="molecule type" value="Genomic_DNA"/>
</dbReference>
<dbReference type="GO" id="GO:0006071">
    <property type="term" value="P:glycerol metabolic process"/>
    <property type="evidence" value="ECO:0007669"/>
    <property type="project" value="UniProtKB-UniRule"/>
</dbReference>
<evidence type="ECO:0000313" key="3">
    <source>
        <dbReference type="Proteomes" id="UP000034455"/>
    </source>
</evidence>
<keyword evidence="1" id="KW-0805">Transcription regulation</keyword>
<dbReference type="Gene3D" id="3.20.20.70">
    <property type="entry name" value="Aldolase class I"/>
    <property type="match status" value="1"/>
</dbReference>
<dbReference type="PATRIC" id="fig|74704.6.peg.245"/>
<dbReference type="GO" id="GO:0003723">
    <property type="term" value="F:RNA binding"/>
    <property type="evidence" value="ECO:0007669"/>
    <property type="project" value="UniProtKB-KW"/>
</dbReference>
<dbReference type="GO" id="GO:0001072">
    <property type="term" value="F:transcription antitermination factor activity, RNA binding"/>
    <property type="evidence" value="ECO:0007669"/>
    <property type="project" value="TreeGrafter"/>
</dbReference>
<evidence type="ECO:0000313" key="2">
    <source>
        <dbReference type="EMBL" id="KKI64041.1"/>
    </source>
</evidence>
<dbReference type="GO" id="GO:0045893">
    <property type="term" value="P:positive regulation of DNA-templated transcription"/>
    <property type="evidence" value="ECO:0007669"/>
    <property type="project" value="TreeGrafter"/>
</dbReference>
<dbReference type="AlphaFoldDB" id="A0A0M2NWD8"/>
<dbReference type="InterPro" id="IPR006699">
    <property type="entry name" value="GlpP"/>
</dbReference>
<dbReference type="PIRSF" id="PIRSF016897">
    <property type="entry name" value="GlpP"/>
    <property type="match status" value="1"/>
</dbReference>
<dbReference type="InterPro" id="IPR013785">
    <property type="entry name" value="Aldolase_TIM"/>
</dbReference>
<keyword evidence="1" id="KW-0804">Transcription</keyword>
<keyword evidence="1" id="KW-0319">Glycerol metabolism</keyword>
<comment type="function">
    <text evidence="1">Regulates expression of the glpD operon. In the presence of glycerol 3-phosphate (G3P) causes antitermination of transcription of glpD at the inverted repeat of the leader region to enhance its transcription. Binds and stabilizes glpD leader mRNA.</text>
</comment>
<evidence type="ECO:0000256" key="1">
    <source>
        <dbReference type="PIRNR" id="PIRNR016897"/>
    </source>
</evidence>
<dbReference type="PANTHER" id="PTHR35787">
    <property type="entry name" value="GLYCEROL UPTAKE OPERON ANTITERMINATOR REGULATORY PROTEIN"/>
    <property type="match status" value="1"/>
</dbReference>
<proteinExistence type="predicted"/>
<accession>A0A0M2NWD8</accession>
<dbReference type="Proteomes" id="UP000034455">
    <property type="component" value="Unassembled WGS sequence"/>
</dbReference>
<dbReference type="SUPFAM" id="SSF110391">
    <property type="entry name" value="GlpP-like"/>
    <property type="match status" value="1"/>
</dbReference>
<comment type="caution">
    <text evidence="2">The sequence shown here is derived from an EMBL/GenBank/DDBJ whole genome shotgun (WGS) entry which is preliminary data.</text>
</comment>